<reference evidence="1 2" key="1">
    <citation type="submission" date="2018-02" db="EMBL/GenBank/DDBJ databases">
        <authorList>
            <person name="Cohen D.B."/>
            <person name="Kent A.D."/>
        </authorList>
    </citation>
    <scope>NUCLEOTIDE SEQUENCE [LARGE SCALE GENOMIC DNA]</scope>
    <source>
        <strain evidence="1">1</strain>
    </source>
</reference>
<sequence>MMFLHRVSIRPRHLDDWLATWPQQLHDLQRHGFTHHQAYLQEHAEPKLTWLYSHPDASPAFPAPVAEATPHVFGNLVIRPVRVELLADVAPLPDRTVCLRRYSIVGDWQEFLAIWRRIVVVRERYGFRCLFAVADQPKDLFTWAFDFEGDWDDFAALQRPYYRDPERVELRRVFDHMADYTLDPARHLAIAEANE</sequence>
<proteinExistence type="predicted"/>
<evidence type="ECO:0000313" key="1">
    <source>
        <dbReference type="EMBL" id="SPD88332.1"/>
    </source>
</evidence>
<keyword evidence="2" id="KW-1185">Reference proteome</keyword>
<protein>
    <recommendedName>
        <fullName evidence="3">NIPSNAP domain-containing protein</fullName>
    </recommendedName>
</protein>
<dbReference type="EMBL" id="LT985188">
    <property type="protein sequence ID" value="SPD88332.1"/>
    <property type="molecule type" value="Genomic_DNA"/>
</dbReference>
<dbReference type="KEGG" id="mgg:MPLG2_3302"/>
<dbReference type="AlphaFoldDB" id="A0A2N9JL63"/>
<evidence type="ECO:0000313" key="2">
    <source>
        <dbReference type="Proteomes" id="UP000238164"/>
    </source>
</evidence>
<dbReference type="Proteomes" id="UP000238164">
    <property type="component" value="Chromosome 1"/>
</dbReference>
<accession>A0A2N9JL63</accession>
<evidence type="ECO:0008006" key="3">
    <source>
        <dbReference type="Google" id="ProtNLM"/>
    </source>
</evidence>
<organism evidence="1 2">
    <name type="scientific">Micropruina glycogenica</name>
    <dbReference type="NCBI Taxonomy" id="75385"/>
    <lineage>
        <taxon>Bacteria</taxon>
        <taxon>Bacillati</taxon>
        <taxon>Actinomycetota</taxon>
        <taxon>Actinomycetes</taxon>
        <taxon>Propionibacteriales</taxon>
        <taxon>Nocardioidaceae</taxon>
        <taxon>Micropruina</taxon>
    </lineage>
</organism>
<gene>
    <name evidence="1" type="ORF">MPLG2_3302</name>
</gene>
<name>A0A2N9JL63_9ACTN</name>